<proteinExistence type="predicted"/>
<evidence type="ECO:0000256" key="1">
    <source>
        <dbReference type="SAM" id="MobiDB-lite"/>
    </source>
</evidence>
<evidence type="ECO:0000313" key="2">
    <source>
        <dbReference type="EMBL" id="RQH06610.1"/>
    </source>
</evidence>
<keyword evidence="3" id="KW-1185">Reference proteome</keyword>
<comment type="caution">
    <text evidence="2">The sequence shown here is derived from an EMBL/GenBank/DDBJ whole genome shotgun (WGS) entry which is preliminary data.</text>
</comment>
<dbReference type="RefSeq" id="WP_124151287.1">
    <property type="nucleotide sequence ID" value="NZ_RQIS01000007.1"/>
</dbReference>
<feature type="region of interest" description="Disordered" evidence="1">
    <location>
        <begin position="1"/>
        <end position="25"/>
    </location>
</feature>
<gene>
    <name evidence="2" type="ORF">D1Y85_12115</name>
</gene>
<dbReference type="EMBL" id="RQIS01000007">
    <property type="protein sequence ID" value="RQH06610.1"/>
    <property type="molecule type" value="Genomic_DNA"/>
</dbReference>
<sequence>MATRKRAAKAAPALETAAGESAAEQLPAGELTPAAHVSTALTQLEALGARRSPAQVNALAYLKQAQMWLGKDNR</sequence>
<evidence type="ECO:0000313" key="3">
    <source>
        <dbReference type="Proteomes" id="UP000272778"/>
    </source>
</evidence>
<organism evidence="2 3">
    <name type="scientific">Paraburkholderia dinghuensis</name>
    <dbReference type="NCBI Taxonomy" id="2305225"/>
    <lineage>
        <taxon>Bacteria</taxon>
        <taxon>Pseudomonadati</taxon>
        <taxon>Pseudomonadota</taxon>
        <taxon>Betaproteobacteria</taxon>
        <taxon>Burkholderiales</taxon>
        <taxon>Burkholderiaceae</taxon>
        <taxon>Paraburkholderia</taxon>
    </lineage>
</organism>
<reference evidence="2 3" key="1">
    <citation type="submission" date="2018-11" db="EMBL/GenBank/DDBJ databases">
        <title>Paraburkholderia sp. DHOA04, isolated from soil.</title>
        <authorList>
            <person name="Gao Z.-H."/>
            <person name="Qiu L.-H."/>
            <person name="Fu J.-C."/>
        </authorList>
    </citation>
    <scope>NUCLEOTIDE SEQUENCE [LARGE SCALE GENOMIC DNA]</scope>
    <source>
        <strain evidence="2 3">DHOA04</strain>
    </source>
</reference>
<protein>
    <submittedName>
        <fullName evidence="2">Uncharacterized protein</fullName>
    </submittedName>
</protein>
<dbReference type="Proteomes" id="UP000272778">
    <property type="component" value="Unassembled WGS sequence"/>
</dbReference>
<dbReference type="AlphaFoldDB" id="A0A3N6PW92"/>
<accession>A0A3N6PW92</accession>
<feature type="compositionally biased region" description="Low complexity" evidence="1">
    <location>
        <begin position="9"/>
        <end position="23"/>
    </location>
</feature>
<name>A0A3N6PW92_9BURK</name>